<sequence>MAIDDDSKQNRSIFSSNEKIHKETTFIDNQRHNNGQKSMTRSIRYANDNTGGDNPNQSNNRWRKYQLSLRTSYQFIK</sequence>
<proteinExistence type="predicted"/>
<reference evidence="2 3" key="1">
    <citation type="journal article" date="2018" name="J. Allergy Clin. Immunol.">
        <title>High-quality assembly of Dermatophagoides pteronyssinus genome and transcriptome reveals a wide range of novel allergens.</title>
        <authorList>
            <person name="Liu X.Y."/>
            <person name="Yang K.Y."/>
            <person name="Wang M.Q."/>
            <person name="Kwok J.S."/>
            <person name="Zeng X."/>
            <person name="Yang Z."/>
            <person name="Xiao X.J."/>
            <person name="Lau C.P."/>
            <person name="Li Y."/>
            <person name="Huang Z.M."/>
            <person name="Ba J.G."/>
            <person name="Yim A.K."/>
            <person name="Ouyang C.Y."/>
            <person name="Ngai S.M."/>
            <person name="Chan T.F."/>
            <person name="Leung E.L."/>
            <person name="Liu L."/>
            <person name="Liu Z.G."/>
            <person name="Tsui S.K."/>
        </authorList>
    </citation>
    <scope>NUCLEOTIDE SEQUENCE [LARGE SCALE GENOMIC DNA]</scope>
    <source>
        <strain evidence="2">Derp</strain>
    </source>
</reference>
<organism evidence="2 3">
    <name type="scientific">Dermatophagoides pteronyssinus</name>
    <name type="common">European house dust mite</name>
    <dbReference type="NCBI Taxonomy" id="6956"/>
    <lineage>
        <taxon>Eukaryota</taxon>
        <taxon>Metazoa</taxon>
        <taxon>Ecdysozoa</taxon>
        <taxon>Arthropoda</taxon>
        <taxon>Chelicerata</taxon>
        <taxon>Arachnida</taxon>
        <taxon>Acari</taxon>
        <taxon>Acariformes</taxon>
        <taxon>Sarcoptiformes</taxon>
        <taxon>Astigmata</taxon>
        <taxon>Psoroptidia</taxon>
        <taxon>Analgoidea</taxon>
        <taxon>Pyroglyphidae</taxon>
        <taxon>Dermatophagoidinae</taxon>
        <taxon>Dermatophagoides</taxon>
    </lineage>
</organism>
<accession>A0ABQ8J4P3</accession>
<gene>
    <name evidence="2" type="ORF">DERP_007327</name>
</gene>
<dbReference type="EMBL" id="NJHN03000077">
    <property type="protein sequence ID" value="KAH9417330.1"/>
    <property type="molecule type" value="Genomic_DNA"/>
</dbReference>
<name>A0ABQ8J4P3_DERPT</name>
<evidence type="ECO:0000256" key="1">
    <source>
        <dbReference type="SAM" id="MobiDB-lite"/>
    </source>
</evidence>
<evidence type="ECO:0000313" key="3">
    <source>
        <dbReference type="Proteomes" id="UP000887458"/>
    </source>
</evidence>
<reference evidence="2 3" key="2">
    <citation type="journal article" date="2022" name="Mol. Biol. Evol.">
        <title>Comparative Genomics Reveals Insights into the Divergent Evolution of Astigmatic Mites and Household Pest Adaptations.</title>
        <authorList>
            <person name="Xiong Q."/>
            <person name="Wan A.T."/>
            <person name="Liu X."/>
            <person name="Fung C.S."/>
            <person name="Xiao X."/>
            <person name="Malainual N."/>
            <person name="Hou J."/>
            <person name="Wang L."/>
            <person name="Wang M."/>
            <person name="Yang K.Y."/>
            <person name="Cui Y."/>
            <person name="Leung E.L."/>
            <person name="Nong W."/>
            <person name="Shin S.K."/>
            <person name="Au S.W."/>
            <person name="Jeong K.Y."/>
            <person name="Chew F.T."/>
            <person name="Hui J.H."/>
            <person name="Leung T.F."/>
            <person name="Tungtrongchitr A."/>
            <person name="Zhong N."/>
            <person name="Liu Z."/>
            <person name="Tsui S.K."/>
        </authorList>
    </citation>
    <scope>NUCLEOTIDE SEQUENCE [LARGE SCALE GENOMIC DNA]</scope>
    <source>
        <strain evidence="2">Derp</strain>
    </source>
</reference>
<feature type="compositionally biased region" description="Basic and acidic residues" evidence="1">
    <location>
        <begin position="18"/>
        <end position="31"/>
    </location>
</feature>
<evidence type="ECO:0000313" key="2">
    <source>
        <dbReference type="EMBL" id="KAH9417330.1"/>
    </source>
</evidence>
<dbReference type="Proteomes" id="UP000887458">
    <property type="component" value="Unassembled WGS sequence"/>
</dbReference>
<feature type="compositionally biased region" description="Polar residues" evidence="1">
    <location>
        <begin position="32"/>
        <end position="60"/>
    </location>
</feature>
<feature type="region of interest" description="Disordered" evidence="1">
    <location>
        <begin position="1"/>
        <end position="63"/>
    </location>
</feature>
<protein>
    <submittedName>
        <fullName evidence="2">Uncharacterized protein</fullName>
    </submittedName>
</protein>
<comment type="caution">
    <text evidence="2">The sequence shown here is derived from an EMBL/GenBank/DDBJ whole genome shotgun (WGS) entry which is preliminary data.</text>
</comment>
<feature type="non-terminal residue" evidence="2">
    <location>
        <position position="77"/>
    </location>
</feature>
<keyword evidence="3" id="KW-1185">Reference proteome</keyword>